<keyword evidence="6" id="KW-1185">Reference proteome</keyword>
<evidence type="ECO:0000256" key="1">
    <source>
        <dbReference type="ARBA" id="ARBA00023004"/>
    </source>
</evidence>
<keyword evidence="1" id="KW-0408">Iron</keyword>
<evidence type="ECO:0000256" key="3">
    <source>
        <dbReference type="SAM" id="MobiDB-lite"/>
    </source>
</evidence>
<evidence type="ECO:0000313" key="5">
    <source>
        <dbReference type="EMBL" id="SLM90145.1"/>
    </source>
</evidence>
<dbReference type="InterPro" id="IPR007506">
    <property type="entry name" value="PMDh-L-like_dom"/>
</dbReference>
<reference evidence="6" key="1">
    <citation type="submission" date="2017-02" db="EMBL/GenBank/DDBJ databases">
        <authorList>
            <person name="Dridi B."/>
        </authorList>
    </citation>
    <scope>NUCLEOTIDE SEQUENCE [LARGE SCALE GENOMIC DNA]</scope>
    <source>
        <strain evidence="6">B Co 03.10</strain>
    </source>
</reference>
<feature type="region of interest" description="Disordered" evidence="3">
    <location>
        <begin position="229"/>
        <end position="248"/>
    </location>
</feature>
<accession>A0A1X6WWW4</accession>
<proteinExistence type="predicted"/>
<keyword evidence="2" id="KW-0456">Lyase</keyword>
<evidence type="ECO:0000313" key="6">
    <source>
        <dbReference type="Proteomes" id="UP000196581"/>
    </source>
</evidence>
<dbReference type="EMBL" id="FWFF01000001">
    <property type="protein sequence ID" value="SLM90145.1"/>
    <property type="molecule type" value="Genomic_DNA"/>
</dbReference>
<dbReference type="AlphaFoldDB" id="A0A1X6WWW4"/>
<dbReference type="PANTHER" id="PTHR36577">
    <property type="entry name" value="DUF521 DOMAIN PROTEIN (AFU_ORTHOLOGUE AFUA_6G00490)"/>
    <property type="match status" value="1"/>
</dbReference>
<evidence type="ECO:0000259" key="4">
    <source>
        <dbReference type="Pfam" id="PF04412"/>
    </source>
</evidence>
<dbReference type="Pfam" id="PF04412">
    <property type="entry name" value="AcnX"/>
    <property type="match status" value="1"/>
</dbReference>
<organism evidence="5 6">
    <name type="scientific">Brevibacterium yomogidense</name>
    <dbReference type="NCBI Taxonomy" id="946573"/>
    <lineage>
        <taxon>Bacteria</taxon>
        <taxon>Bacillati</taxon>
        <taxon>Actinomycetota</taxon>
        <taxon>Actinomycetes</taxon>
        <taxon>Micrococcales</taxon>
        <taxon>Brevibacteriaceae</taxon>
        <taxon>Brevibacterium</taxon>
    </lineage>
</organism>
<feature type="domain" description="Phosphomevalonate dehydratase large subunit-like" evidence="4">
    <location>
        <begin position="8"/>
        <end position="430"/>
    </location>
</feature>
<dbReference type="PANTHER" id="PTHR36577:SF3">
    <property type="entry name" value="DUF521 DOMAIN PROTEIN (AFU_ORTHOLOGUE AFUA_6G00490)"/>
    <property type="match status" value="1"/>
</dbReference>
<sequence>MEPSPPLRLTAEQEAQLSGDCGEAQAMAMRMVTGVARVKGATRLVAVESVHIDSCLFHGRSGIDFVQRLVDAGAQCRVPTTTNVGSVNLRHPELPARSPEETRDGTELMRLYGRLGVAQTWTCAPYQLPERPRFGTQIAWAESNAVVFANSVLGARTDRYGDFLDVCAAISGCAPYAGLHRDENRRATHIIDVSAVPLAGEHVYPLLGYLAGQIAGTGVPVVTGLEDPGSVTGDQDLGRGTAGSGVGAMRPTEDDLKAFGAAAASSGGVALFHIEGVTPECAELEAVCDPERTPVTVVGPADVARAQDELTHAEADAIVDAVCLGTPHASLAQLRRIAALLRSHGREPRLPVWVNTGRFTADALAADHPDDHATLRDAGVRIVTDTCTYLLPRLHDDWSVVMTDSAKWAHYGPGNLGVRVVFASLEQCLEQAVSGGR</sequence>
<dbReference type="Proteomes" id="UP000196581">
    <property type="component" value="Unassembled WGS sequence"/>
</dbReference>
<evidence type="ECO:0000256" key="2">
    <source>
        <dbReference type="ARBA" id="ARBA00023239"/>
    </source>
</evidence>
<dbReference type="GO" id="GO:0016829">
    <property type="term" value="F:lyase activity"/>
    <property type="evidence" value="ECO:0007669"/>
    <property type="project" value="UniProtKB-KW"/>
</dbReference>
<protein>
    <submittedName>
        <fullName evidence="5">2-Methylcitrate dehydratase AcnD</fullName>
    </submittedName>
</protein>
<gene>
    <name evidence="5" type="ORF">FM105_01835</name>
</gene>
<name>A0A1X6WWW4_9MICO</name>